<dbReference type="FunFam" id="3.20.20.70:FF:000037">
    <property type="entry name" value="Tryptophan synthase alpha chain"/>
    <property type="match status" value="1"/>
</dbReference>
<dbReference type="Gene3D" id="3.20.20.70">
    <property type="entry name" value="Aldolase class I"/>
    <property type="match status" value="1"/>
</dbReference>
<comment type="similarity">
    <text evidence="9 10">Belongs to the TrpA family.</text>
</comment>
<protein>
    <recommendedName>
        <fullName evidence="9">Tryptophan synthase alpha chain</fullName>
        <ecNumber evidence="9">4.2.1.20</ecNumber>
    </recommendedName>
</protein>
<evidence type="ECO:0000256" key="9">
    <source>
        <dbReference type="HAMAP-Rule" id="MF_00131"/>
    </source>
</evidence>
<dbReference type="InterPro" id="IPR013785">
    <property type="entry name" value="Aldolase_TIM"/>
</dbReference>
<keyword evidence="6 9" id="KW-0057">Aromatic amino acid biosynthesis</keyword>
<evidence type="ECO:0000256" key="3">
    <source>
        <dbReference type="ARBA" id="ARBA00011270"/>
    </source>
</evidence>
<dbReference type="InterPro" id="IPR011060">
    <property type="entry name" value="RibuloseP-bd_barrel"/>
</dbReference>
<dbReference type="PANTHER" id="PTHR43406:SF1">
    <property type="entry name" value="TRYPTOPHAN SYNTHASE ALPHA CHAIN, CHLOROPLASTIC"/>
    <property type="match status" value="1"/>
</dbReference>
<name>A0A0D8FRM7_9ACTN</name>
<evidence type="ECO:0000256" key="4">
    <source>
        <dbReference type="ARBA" id="ARBA00022605"/>
    </source>
</evidence>
<evidence type="ECO:0000256" key="10">
    <source>
        <dbReference type="RuleBase" id="RU003662"/>
    </source>
</evidence>
<dbReference type="AlphaFoldDB" id="A0A0D8FRM7"/>
<dbReference type="STRING" id="1121877.FEAC_23270"/>
<dbReference type="NCBIfam" id="TIGR00262">
    <property type="entry name" value="trpA"/>
    <property type="match status" value="1"/>
</dbReference>
<dbReference type="GO" id="GO:0005829">
    <property type="term" value="C:cytosol"/>
    <property type="evidence" value="ECO:0007669"/>
    <property type="project" value="TreeGrafter"/>
</dbReference>
<sequence>MLETVLQNLRAQGRRLLVPYVMAGVDPDWLSLVDLVVECGADAVEIGIPFSDPSMDGPVIQRAGELSLARGVTPLSVLSELRSRSFSVPVVVMTYYNLFHHMGIERAVTELRRSGVDGVIIPDLPIEEVGEWRTAAGKAQLETVQLVSPATSLERLDAIVAVAEGFVYGVGLMGVTGERAELAETATAIAARIRPRTSLPVLIGIGISSGAQAAAVVEAGADGVVVGSALLRRVLEGQSPTELASFVSEIRSSLDQAR</sequence>
<comment type="function">
    <text evidence="1 9">The alpha subunit is responsible for the aldol cleavage of indoleglycerol phosphate to indole and glyceraldehyde 3-phosphate.</text>
</comment>
<keyword evidence="4 9" id="KW-0028">Amino-acid biosynthesis</keyword>
<reference evidence="11 12" key="1">
    <citation type="submission" date="2015-01" db="EMBL/GenBank/DDBJ databases">
        <title>Draft genome of the acidophilic iron oxidizer Ferrimicrobium acidiphilum strain T23.</title>
        <authorList>
            <person name="Poehlein A."/>
            <person name="Eisen S."/>
            <person name="Schloemann M."/>
            <person name="Johnson B.D."/>
            <person name="Daniel R."/>
            <person name="Muehling M."/>
        </authorList>
    </citation>
    <scope>NUCLEOTIDE SEQUENCE [LARGE SCALE GENOMIC DNA]</scope>
    <source>
        <strain evidence="11 12">T23</strain>
    </source>
</reference>
<keyword evidence="5 9" id="KW-0822">Tryptophan biosynthesis</keyword>
<evidence type="ECO:0000256" key="2">
    <source>
        <dbReference type="ARBA" id="ARBA00004733"/>
    </source>
</evidence>
<feature type="active site" description="Proton acceptor" evidence="9">
    <location>
        <position position="45"/>
    </location>
</feature>
<dbReference type="EC" id="4.2.1.20" evidence="9"/>
<dbReference type="eggNOG" id="COG0159">
    <property type="taxonomic scope" value="Bacteria"/>
</dbReference>
<dbReference type="SUPFAM" id="SSF51366">
    <property type="entry name" value="Ribulose-phoshate binding barrel"/>
    <property type="match status" value="1"/>
</dbReference>
<dbReference type="PATRIC" id="fig|1121877.4.peg.2589"/>
<evidence type="ECO:0000256" key="7">
    <source>
        <dbReference type="ARBA" id="ARBA00023239"/>
    </source>
</evidence>
<dbReference type="Pfam" id="PF00290">
    <property type="entry name" value="Trp_syntA"/>
    <property type="match status" value="1"/>
</dbReference>
<comment type="catalytic activity">
    <reaction evidence="8 9">
        <text>(1S,2R)-1-C-(indol-3-yl)glycerol 3-phosphate + L-serine = D-glyceraldehyde 3-phosphate + L-tryptophan + H2O</text>
        <dbReference type="Rhea" id="RHEA:10532"/>
        <dbReference type="ChEBI" id="CHEBI:15377"/>
        <dbReference type="ChEBI" id="CHEBI:33384"/>
        <dbReference type="ChEBI" id="CHEBI:57912"/>
        <dbReference type="ChEBI" id="CHEBI:58866"/>
        <dbReference type="ChEBI" id="CHEBI:59776"/>
        <dbReference type="EC" id="4.2.1.20"/>
    </reaction>
</comment>
<comment type="subunit">
    <text evidence="3 9">Tetramer of two alpha and two beta chains.</text>
</comment>
<dbReference type="GO" id="GO:0004834">
    <property type="term" value="F:tryptophan synthase activity"/>
    <property type="evidence" value="ECO:0007669"/>
    <property type="project" value="UniProtKB-UniRule"/>
</dbReference>
<organism evidence="11 12">
    <name type="scientific">Ferrimicrobium acidiphilum DSM 19497</name>
    <dbReference type="NCBI Taxonomy" id="1121877"/>
    <lineage>
        <taxon>Bacteria</taxon>
        <taxon>Bacillati</taxon>
        <taxon>Actinomycetota</taxon>
        <taxon>Acidimicrobiia</taxon>
        <taxon>Acidimicrobiales</taxon>
        <taxon>Acidimicrobiaceae</taxon>
        <taxon>Ferrimicrobium</taxon>
    </lineage>
</organism>
<evidence type="ECO:0000313" key="12">
    <source>
        <dbReference type="Proteomes" id="UP000032336"/>
    </source>
</evidence>
<feature type="active site" description="Proton acceptor" evidence="9">
    <location>
        <position position="56"/>
    </location>
</feature>
<gene>
    <name evidence="9 11" type="primary">trpA</name>
    <name evidence="11" type="ORF">FEAC_23270</name>
</gene>
<dbReference type="RefSeq" id="WP_244875438.1">
    <property type="nucleotide sequence ID" value="NZ_JQKF01000021.1"/>
</dbReference>
<evidence type="ECO:0000313" key="11">
    <source>
        <dbReference type="EMBL" id="KJE75933.1"/>
    </source>
</evidence>
<evidence type="ECO:0000256" key="6">
    <source>
        <dbReference type="ARBA" id="ARBA00023141"/>
    </source>
</evidence>
<dbReference type="UniPathway" id="UPA00035">
    <property type="reaction ID" value="UER00044"/>
</dbReference>
<comment type="caution">
    <text evidence="11">The sequence shown here is derived from an EMBL/GenBank/DDBJ whole genome shotgun (WGS) entry which is preliminary data.</text>
</comment>
<evidence type="ECO:0000256" key="5">
    <source>
        <dbReference type="ARBA" id="ARBA00022822"/>
    </source>
</evidence>
<dbReference type="Proteomes" id="UP000032336">
    <property type="component" value="Unassembled WGS sequence"/>
</dbReference>
<evidence type="ECO:0000256" key="1">
    <source>
        <dbReference type="ARBA" id="ARBA00003365"/>
    </source>
</evidence>
<dbReference type="InterPro" id="IPR002028">
    <property type="entry name" value="Trp_synthase_suA"/>
</dbReference>
<keyword evidence="12" id="KW-1185">Reference proteome</keyword>
<evidence type="ECO:0000256" key="8">
    <source>
        <dbReference type="ARBA" id="ARBA00049047"/>
    </source>
</evidence>
<dbReference type="HAMAP" id="MF_00131">
    <property type="entry name" value="Trp_synth_alpha"/>
    <property type="match status" value="1"/>
</dbReference>
<proteinExistence type="inferred from homology"/>
<keyword evidence="7 9" id="KW-0456">Lyase</keyword>
<accession>A0A0D8FRM7</accession>
<dbReference type="CDD" id="cd04724">
    <property type="entry name" value="Tryptophan_synthase_alpha"/>
    <property type="match status" value="1"/>
</dbReference>
<dbReference type="PANTHER" id="PTHR43406">
    <property type="entry name" value="TRYPTOPHAN SYNTHASE, ALPHA CHAIN"/>
    <property type="match status" value="1"/>
</dbReference>
<comment type="pathway">
    <text evidence="2 9">Amino-acid biosynthesis; L-tryptophan biosynthesis; L-tryptophan from chorismate: step 5/5.</text>
</comment>
<dbReference type="EMBL" id="JXUW01000025">
    <property type="protein sequence ID" value="KJE75933.1"/>
    <property type="molecule type" value="Genomic_DNA"/>
</dbReference>